<dbReference type="Gene3D" id="3.40.50.720">
    <property type="entry name" value="NAD(P)-binding Rossmann-like Domain"/>
    <property type="match status" value="1"/>
</dbReference>
<dbReference type="Proteomes" id="UP000830631">
    <property type="component" value="Chromosome"/>
</dbReference>
<name>A0ABY4J5H8_9MICO</name>
<dbReference type="SUPFAM" id="SSF53223">
    <property type="entry name" value="Aminoacid dehydrogenase-like, N-terminal domain"/>
    <property type="match status" value="1"/>
</dbReference>
<keyword evidence="5" id="KW-1185">Reference proteome</keyword>
<keyword evidence="2" id="KW-0057">Aromatic amino acid biosynthesis</keyword>
<dbReference type="GO" id="GO:0004764">
    <property type="term" value="F:shikimate 3-dehydrogenase (NADP+) activity"/>
    <property type="evidence" value="ECO:0007669"/>
    <property type="project" value="UniProtKB-EC"/>
</dbReference>
<evidence type="ECO:0000259" key="3">
    <source>
        <dbReference type="Pfam" id="PF08501"/>
    </source>
</evidence>
<feature type="domain" description="Shikimate dehydrogenase substrate binding N-terminal" evidence="3">
    <location>
        <begin position="22"/>
        <end position="112"/>
    </location>
</feature>
<dbReference type="RefSeq" id="WP_261811852.1">
    <property type="nucleotide sequence ID" value="NZ_CP078078.1"/>
</dbReference>
<dbReference type="CDD" id="cd01065">
    <property type="entry name" value="NAD_bind_Shikimate_DH"/>
    <property type="match status" value="1"/>
</dbReference>
<dbReference type="InterPro" id="IPR022893">
    <property type="entry name" value="Shikimate_DH_fam"/>
</dbReference>
<dbReference type="PANTHER" id="PTHR21089">
    <property type="entry name" value="SHIKIMATE DEHYDROGENASE"/>
    <property type="match status" value="1"/>
</dbReference>
<evidence type="ECO:0000313" key="4">
    <source>
        <dbReference type="EMBL" id="UPL19407.1"/>
    </source>
</evidence>
<dbReference type="EMBL" id="CP078078">
    <property type="protein sequence ID" value="UPL19407.1"/>
    <property type="molecule type" value="Genomic_DNA"/>
</dbReference>
<evidence type="ECO:0000256" key="2">
    <source>
        <dbReference type="ARBA" id="ARBA00023141"/>
    </source>
</evidence>
<evidence type="ECO:0000313" key="5">
    <source>
        <dbReference type="Proteomes" id="UP000830631"/>
    </source>
</evidence>
<dbReference type="Gene3D" id="3.40.50.10860">
    <property type="entry name" value="Leucine Dehydrogenase, chain A, domain 1"/>
    <property type="match status" value="1"/>
</dbReference>
<accession>A0ABY4J5H8</accession>
<comment type="pathway">
    <text evidence="1">Metabolic intermediate biosynthesis; chorismate biosynthesis; chorismate from D-erythrose 4-phosphate and phosphoenolpyruvate: step 4/7.</text>
</comment>
<dbReference type="InterPro" id="IPR013708">
    <property type="entry name" value="Shikimate_DH-bd_N"/>
</dbReference>
<dbReference type="InterPro" id="IPR036291">
    <property type="entry name" value="NAD(P)-bd_dom_sf"/>
</dbReference>
<dbReference type="EC" id="1.1.1.25" evidence="4"/>
<dbReference type="Pfam" id="PF08501">
    <property type="entry name" value="Shikimate_dh_N"/>
    <property type="match status" value="1"/>
</dbReference>
<gene>
    <name evidence="4" type="ORF">KV397_17335</name>
</gene>
<proteinExistence type="predicted"/>
<protein>
    <submittedName>
        <fullName evidence="4">Shikimate dehydrogenase</fullName>
        <ecNumber evidence="4">1.1.1.25</ecNumber>
    </submittedName>
</protein>
<evidence type="ECO:0000256" key="1">
    <source>
        <dbReference type="ARBA" id="ARBA00004871"/>
    </source>
</evidence>
<sequence length="301" mass="31744">MIRSLGLATEPVHASTGVLMGLVGEGVLPSLTPLLQMEEGRAQGLNLVDRAIDFDASGSSGFGAEKLADVLDWAERLGFSALNITYPCKQAVIPLLDSLDPVAAAVGAVNTVLFTADGRVGLNTDTTGFERAFRAELDDVRRGRVVQLAAGGAGAAVADALMRLGAEELVIVDLDSDRARSLAKSVSERHGRAAVPASPDDLADLLRTVDGIVNCSPIGMHNHPGAPFDLTLLHARHWVADIVYRPLHTELLRAAAAAGCRTMHGGHMAVGQAADTFHLVTGRAPDLPRMHRHFEELIAAP</sequence>
<dbReference type="InterPro" id="IPR046346">
    <property type="entry name" value="Aminoacid_DH-like_N_sf"/>
</dbReference>
<keyword evidence="2" id="KW-0028">Amino-acid biosynthesis</keyword>
<organism evidence="4 5">
    <name type="scientific">Microbacterium aurugineum</name>
    <dbReference type="NCBI Taxonomy" id="2851642"/>
    <lineage>
        <taxon>Bacteria</taxon>
        <taxon>Bacillati</taxon>
        <taxon>Actinomycetota</taxon>
        <taxon>Actinomycetes</taxon>
        <taxon>Micrococcales</taxon>
        <taxon>Microbacteriaceae</taxon>
        <taxon>Microbacterium</taxon>
    </lineage>
</organism>
<reference evidence="4 5" key="1">
    <citation type="submission" date="2021-06" db="EMBL/GenBank/DDBJ databases">
        <title>Genome-based taxonomic framework of Microbacterium strains isolated from marine environment, the description of four new species and reclassification of four preexisting species.</title>
        <authorList>
            <person name="Lee S.D."/>
            <person name="Kim S.-M."/>
            <person name="Byeon Y.-S."/>
            <person name="Yang H.L."/>
            <person name="Kim I.S."/>
        </authorList>
    </citation>
    <scope>NUCLEOTIDE SEQUENCE [LARGE SCALE GENOMIC DNA]</scope>
    <source>
        <strain evidence="4 5">KSW4-10</strain>
    </source>
</reference>
<keyword evidence="4" id="KW-0560">Oxidoreductase</keyword>
<dbReference type="SUPFAM" id="SSF51735">
    <property type="entry name" value="NAD(P)-binding Rossmann-fold domains"/>
    <property type="match status" value="1"/>
</dbReference>
<dbReference type="NCBIfam" id="NF009201">
    <property type="entry name" value="PRK12549.1"/>
    <property type="match status" value="1"/>
</dbReference>
<dbReference type="PANTHER" id="PTHR21089:SF1">
    <property type="entry name" value="BIFUNCTIONAL 3-DEHYDROQUINATE DEHYDRATASE_SHIKIMATE DEHYDROGENASE, CHLOROPLASTIC"/>
    <property type="match status" value="1"/>
</dbReference>